<reference evidence="2 3" key="1">
    <citation type="submission" date="2020-04" db="EMBL/GenBank/DDBJ databases">
        <title>Azohydromonas sp. isolated from soil.</title>
        <authorList>
            <person name="Dahal R.H."/>
        </authorList>
    </citation>
    <scope>NUCLEOTIDE SEQUENCE [LARGE SCALE GENOMIC DNA]</scope>
    <source>
        <strain evidence="2 3">G-1-1-14</strain>
    </source>
</reference>
<evidence type="ECO:0008006" key="4">
    <source>
        <dbReference type="Google" id="ProtNLM"/>
    </source>
</evidence>
<evidence type="ECO:0000256" key="1">
    <source>
        <dbReference type="SAM" id="MobiDB-lite"/>
    </source>
</evidence>
<feature type="compositionally biased region" description="Polar residues" evidence="1">
    <location>
        <begin position="55"/>
        <end position="65"/>
    </location>
</feature>
<feature type="region of interest" description="Disordered" evidence="1">
    <location>
        <begin position="20"/>
        <end position="145"/>
    </location>
</feature>
<sequence length="145" mass="15717">MLLALLLAAAAAAPAQGVYRCGPEGREYRQTPCPGGQAVDAADPRSEEQRREAAQLTQREATLAQSLRRDREAQVARTARQTRSQASKAQPQRQAEGDAPPAAKPRGKHRRDLGPAVRRAWAPKAAEPEAPKKQPDGKRAEKQPS</sequence>
<feature type="compositionally biased region" description="Basic and acidic residues" evidence="1">
    <location>
        <begin position="42"/>
        <end position="53"/>
    </location>
</feature>
<dbReference type="EMBL" id="JABBFW010000001">
    <property type="protein sequence ID" value="NML13402.1"/>
    <property type="molecule type" value="Genomic_DNA"/>
</dbReference>
<evidence type="ECO:0000313" key="2">
    <source>
        <dbReference type="EMBL" id="NML13402.1"/>
    </source>
</evidence>
<organism evidence="2 3">
    <name type="scientific">Azohydromonas caseinilytica</name>
    <dbReference type="NCBI Taxonomy" id="2728836"/>
    <lineage>
        <taxon>Bacteria</taxon>
        <taxon>Pseudomonadati</taxon>
        <taxon>Pseudomonadota</taxon>
        <taxon>Betaproteobacteria</taxon>
        <taxon>Burkholderiales</taxon>
        <taxon>Sphaerotilaceae</taxon>
        <taxon>Azohydromonas</taxon>
    </lineage>
</organism>
<dbReference type="AlphaFoldDB" id="A0A848F1W8"/>
<proteinExistence type="predicted"/>
<name>A0A848F1W8_9BURK</name>
<dbReference type="Proteomes" id="UP000574067">
    <property type="component" value="Unassembled WGS sequence"/>
</dbReference>
<comment type="caution">
    <text evidence="2">The sequence shown here is derived from an EMBL/GenBank/DDBJ whole genome shotgun (WGS) entry which is preliminary data.</text>
</comment>
<protein>
    <recommendedName>
        <fullName evidence="4">DUF4124 domain-containing protein</fullName>
    </recommendedName>
</protein>
<evidence type="ECO:0000313" key="3">
    <source>
        <dbReference type="Proteomes" id="UP000574067"/>
    </source>
</evidence>
<accession>A0A848F1W8</accession>
<feature type="compositionally biased region" description="Basic and acidic residues" evidence="1">
    <location>
        <begin position="126"/>
        <end position="145"/>
    </location>
</feature>
<feature type="compositionally biased region" description="Polar residues" evidence="1">
    <location>
        <begin position="79"/>
        <end position="93"/>
    </location>
</feature>
<gene>
    <name evidence="2" type="ORF">HHL10_00220</name>
</gene>
<keyword evidence="3" id="KW-1185">Reference proteome</keyword>
<dbReference type="RefSeq" id="WP_169158338.1">
    <property type="nucleotide sequence ID" value="NZ_JABBFW010000001.1"/>
</dbReference>